<evidence type="ECO:0000313" key="3">
    <source>
        <dbReference type="Proteomes" id="UP001412067"/>
    </source>
</evidence>
<accession>A0ABR2LXA3</accession>
<reference evidence="2 3" key="1">
    <citation type="journal article" date="2022" name="Nat. Plants">
        <title>Genomes of leafy and leafless Platanthera orchids illuminate the evolution of mycoheterotrophy.</title>
        <authorList>
            <person name="Li M.H."/>
            <person name="Liu K.W."/>
            <person name="Li Z."/>
            <person name="Lu H.C."/>
            <person name="Ye Q.L."/>
            <person name="Zhang D."/>
            <person name="Wang J.Y."/>
            <person name="Li Y.F."/>
            <person name="Zhong Z.M."/>
            <person name="Liu X."/>
            <person name="Yu X."/>
            <person name="Liu D.K."/>
            <person name="Tu X.D."/>
            <person name="Liu B."/>
            <person name="Hao Y."/>
            <person name="Liao X.Y."/>
            <person name="Jiang Y.T."/>
            <person name="Sun W.H."/>
            <person name="Chen J."/>
            <person name="Chen Y.Q."/>
            <person name="Ai Y."/>
            <person name="Zhai J.W."/>
            <person name="Wu S.S."/>
            <person name="Zhou Z."/>
            <person name="Hsiao Y.Y."/>
            <person name="Wu W.L."/>
            <person name="Chen Y.Y."/>
            <person name="Lin Y.F."/>
            <person name="Hsu J.L."/>
            <person name="Li C.Y."/>
            <person name="Wang Z.W."/>
            <person name="Zhao X."/>
            <person name="Zhong W.Y."/>
            <person name="Ma X.K."/>
            <person name="Ma L."/>
            <person name="Huang J."/>
            <person name="Chen G.Z."/>
            <person name="Huang M.Z."/>
            <person name="Huang L."/>
            <person name="Peng D.H."/>
            <person name="Luo Y.B."/>
            <person name="Zou S.Q."/>
            <person name="Chen S.P."/>
            <person name="Lan S."/>
            <person name="Tsai W.C."/>
            <person name="Van de Peer Y."/>
            <person name="Liu Z.J."/>
        </authorList>
    </citation>
    <scope>NUCLEOTIDE SEQUENCE [LARGE SCALE GENOMIC DNA]</scope>
    <source>
        <strain evidence="2">Lor288</strain>
    </source>
</reference>
<sequence length="460" mass="50167">MSSPLFDDQRGQELEQEYILPVSNQSRQTPILLRLPPPRCQPTWAPTNPPLPRFEAQRQFQFHRRPRQIPRPPIDTPAAPLSTHSSSSSLHRPHLSTFLLGDRPSSLYDLRPTTQGLPIHCRASTIKTGPPGAASSTPPSLTISEDKNWNRNTSFLFPISPAGLPYSSAFHHPAASLRGLRGPQRTLPFRDLRPNDSSSSTAVHAKFCGRRSILQPLLYRPAPPRRSTALIRARFSQVTVPTAFTTSVRPPNAFPSIVGPLPSRLILQEQHLSVVCSATLSLVPPFSWGSVTVGDAPMAKLQRNLMYLAAIADSQPQMTTMQPHLSKLLASLLVGAHLISCLCLSQLVATLAPLAARGALAVCVLPLNFYQCSSLAASLQPASVLSVQVIVAFPMLSPLYSRRYSRTCCFSSRERCCLAAHVPVALLIDVCPCSLLTATQTAFPCRVLVAVLAVDLLFLL</sequence>
<feature type="region of interest" description="Disordered" evidence="1">
    <location>
        <begin position="124"/>
        <end position="145"/>
    </location>
</feature>
<dbReference type="Proteomes" id="UP001412067">
    <property type="component" value="Unassembled WGS sequence"/>
</dbReference>
<evidence type="ECO:0000256" key="1">
    <source>
        <dbReference type="SAM" id="MobiDB-lite"/>
    </source>
</evidence>
<organism evidence="2 3">
    <name type="scientific">Platanthera guangdongensis</name>
    <dbReference type="NCBI Taxonomy" id="2320717"/>
    <lineage>
        <taxon>Eukaryota</taxon>
        <taxon>Viridiplantae</taxon>
        <taxon>Streptophyta</taxon>
        <taxon>Embryophyta</taxon>
        <taxon>Tracheophyta</taxon>
        <taxon>Spermatophyta</taxon>
        <taxon>Magnoliopsida</taxon>
        <taxon>Liliopsida</taxon>
        <taxon>Asparagales</taxon>
        <taxon>Orchidaceae</taxon>
        <taxon>Orchidoideae</taxon>
        <taxon>Orchideae</taxon>
        <taxon>Orchidinae</taxon>
        <taxon>Platanthera</taxon>
    </lineage>
</organism>
<name>A0ABR2LXA3_9ASPA</name>
<gene>
    <name evidence="2" type="primary">GIF1</name>
    <name evidence="2" type="ORF">KSP40_PGU011355</name>
</gene>
<protein>
    <submittedName>
        <fullName evidence="2">GRF1-interacting factor 1</fullName>
    </submittedName>
</protein>
<feature type="compositionally biased region" description="Low complexity" evidence="1">
    <location>
        <begin position="128"/>
        <end position="140"/>
    </location>
</feature>
<comment type="caution">
    <text evidence="2">The sequence shown here is derived from an EMBL/GenBank/DDBJ whole genome shotgun (WGS) entry which is preliminary data.</text>
</comment>
<dbReference type="EMBL" id="JBBWWR010000014">
    <property type="protein sequence ID" value="KAK8953137.1"/>
    <property type="molecule type" value="Genomic_DNA"/>
</dbReference>
<feature type="region of interest" description="Disordered" evidence="1">
    <location>
        <begin position="64"/>
        <end position="90"/>
    </location>
</feature>
<feature type="region of interest" description="Disordered" evidence="1">
    <location>
        <begin position="1"/>
        <end position="22"/>
    </location>
</feature>
<feature type="compositionally biased region" description="Low complexity" evidence="1">
    <location>
        <begin position="76"/>
        <end position="90"/>
    </location>
</feature>
<evidence type="ECO:0000313" key="2">
    <source>
        <dbReference type="EMBL" id="KAK8953137.1"/>
    </source>
</evidence>
<proteinExistence type="predicted"/>
<keyword evidence="3" id="KW-1185">Reference proteome</keyword>